<reference evidence="11" key="1">
    <citation type="journal article" date="2020" name="mSystems">
        <title>Genome- and Community-Level Interaction Insights into Carbon Utilization and Element Cycling Functions of Hydrothermarchaeota in Hydrothermal Sediment.</title>
        <authorList>
            <person name="Zhou Z."/>
            <person name="Liu Y."/>
            <person name="Xu W."/>
            <person name="Pan J."/>
            <person name="Luo Z.H."/>
            <person name="Li M."/>
        </authorList>
    </citation>
    <scope>NUCLEOTIDE SEQUENCE [LARGE SCALE GENOMIC DNA]</scope>
    <source>
        <strain evidence="11">SpSt-86</strain>
    </source>
</reference>
<comment type="similarity">
    <text evidence="2">Belongs to the ABC transporter superfamily.</text>
</comment>
<evidence type="ECO:0000256" key="1">
    <source>
        <dbReference type="ARBA" id="ARBA00004202"/>
    </source>
</evidence>
<dbReference type="SUPFAM" id="SSF52540">
    <property type="entry name" value="P-loop containing nucleoside triphosphate hydrolases"/>
    <property type="match status" value="1"/>
</dbReference>
<dbReference type="InterPro" id="IPR027417">
    <property type="entry name" value="P-loop_NTPase"/>
</dbReference>
<dbReference type="Pfam" id="PF08352">
    <property type="entry name" value="oligo_HPY"/>
    <property type="match status" value="1"/>
</dbReference>
<dbReference type="NCBIfam" id="TIGR01727">
    <property type="entry name" value="oligo_HPY"/>
    <property type="match status" value="1"/>
</dbReference>
<dbReference type="AlphaFoldDB" id="A0A832I719"/>
<keyword evidence="9" id="KW-0472">Membrane</keyword>
<dbReference type="Pfam" id="PF00005">
    <property type="entry name" value="ABC_tran"/>
    <property type="match status" value="1"/>
</dbReference>
<evidence type="ECO:0000256" key="7">
    <source>
        <dbReference type="ARBA" id="ARBA00022840"/>
    </source>
</evidence>
<dbReference type="FunFam" id="3.40.50.300:FF:000016">
    <property type="entry name" value="Oligopeptide ABC transporter ATP-binding component"/>
    <property type="match status" value="1"/>
</dbReference>
<dbReference type="EMBL" id="DTKQ01000014">
    <property type="protein sequence ID" value="HGZ78720.1"/>
    <property type="molecule type" value="Genomic_DNA"/>
</dbReference>
<dbReference type="PANTHER" id="PTHR43297">
    <property type="entry name" value="OLIGOPEPTIDE TRANSPORT ATP-BINDING PROTEIN APPD"/>
    <property type="match status" value="1"/>
</dbReference>
<sequence length="321" mass="36253">MKLLEVKDLKVYFNTLDGLVKAVDGVSFTLNEQETLAIVGESGCGKTVTVLTILGLIKKAIVSGSILYRGVELTKISQKEFEEIRGKKISMIFQEPMSSFDPLYTVGKQMMEVAMKHLKMDEERARQLCIEMLKKVQIPLAERRFDEYPHQMSGGMLQRIMIAIALLTNPDIVIADEPTTALDVTIQAQVLNLFKQLQKQYKTSVIFITHDLGVVAEVADRVHVMYAGKIVERSDVVKLFEQPLHPYTKGLLESRLKKEYKNKKLPFIEGVVPPPTSWPSGCRFHPRCPKAMEICRREEPAEVQLDGSSVACWLYHEGGAR</sequence>
<dbReference type="InterPro" id="IPR017871">
    <property type="entry name" value="ABC_transporter-like_CS"/>
</dbReference>
<keyword evidence="4" id="KW-1003">Cell membrane</keyword>
<keyword evidence="3" id="KW-0813">Transport</keyword>
<evidence type="ECO:0000256" key="8">
    <source>
        <dbReference type="ARBA" id="ARBA00022967"/>
    </source>
</evidence>
<evidence type="ECO:0000256" key="4">
    <source>
        <dbReference type="ARBA" id="ARBA00022475"/>
    </source>
</evidence>
<dbReference type="PANTHER" id="PTHR43297:SF14">
    <property type="entry name" value="ATPASE AAA-TYPE CORE DOMAIN-CONTAINING PROTEIN"/>
    <property type="match status" value="1"/>
</dbReference>
<gene>
    <name evidence="11" type="ORF">ENW55_01895</name>
</gene>
<evidence type="ECO:0000256" key="5">
    <source>
        <dbReference type="ARBA" id="ARBA00022519"/>
    </source>
</evidence>
<keyword evidence="8" id="KW-1278">Translocase</keyword>
<keyword evidence="5" id="KW-0997">Cell inner membrane</keyword>
<dbReference type="InterPro" id="IPR003439">
    <property type="entry name" value="ABC_transporter-like_ATP-bd"/>
</dbReference>
<comment type="subcellular location">
    <subcellularLocation>
        <location evidence="1">Cell membrane</location>
        <topology evidence="1">Peripheral membrane protein</topology>
    </subcellularLocation>
</comment>
<dbReference type="Gene3D" id="3.40.50.300">
    <property type="entry name" value="P-loop containing nucleotide triphosphate hydrolases"/>
    <property type="match status" value="1"/>
</dbReference>
<dbReference type="GO" id="GO:0015833">
    <property type="term" value="P:peptide transport"/>
    <property type="evidence" value="ECO:0007669"/>
    <property type="project" value="InterPro"/>
</dbReference>
<dbReference type="GO" id="GO:0016887">
    <property type="term" value="F:ATP hydrolysis activity"/>
    <property type="evidence" value="ECO:0007669"/>
    <property type="project" value="InterPro"/>
</dbReference>
<dbReference type="GO" id="GO:0005524">
    <property type="term" value="F:ATP binding"/>
    <property type="evidence" value="ECO:0007669"/>
    <property type="project" value="UniProtKB-KW"/>
</dbReference>
<dbReference type="InterPro" id="IPR013563">
    <property type="entry name" value="Oligopep_ABC_C"/>
</dbReference>
<evidence type="ECO:0000256" key="2">
    <source>
        <dbReference type="ARBA" id="ARBA00005417"/>
    </source>
</evidence>
<protein>
    <submittedName>
        <fullName evidence="11">ABC transporter ATP-binding protein</fullName>
    </submittedName>
</protein>
<organism evidence="11">
    <name type="scientific">Pseudothermotoga hypogea</name>
    <dbReference type="NCBI Taxonomy" id="57487"/>
    <lineage>
        <taxon>Bacteria</taxon>
        <taxon>Thermotogati</taxon>
        <taxon>Thermotogota</taxon>
        <taxon>Thermotogae</taxon>
        <taxon>Thermotogales</taxon>
        <taxon>Thermotogaceae</taxon>
        <taxon>Pseudothermotoga</taxon>
    </lineage>
</organism>
<dbReference type="PROSITE" id="PS50893">
    <property type="entry name" value="ABC_TRANSPORTER_2"/>
    <property type="match status" value="1"/>
</dbReference>
<evidence type="ECO:0000256" key="3">
    <source>
        <dbReference type="ARBA" id="ARBA00022448"/>
    </source>
</evidence>
<accession>A0A832I719</accession>
<feature type="domain" description="ABC transporter" evidence="10">
    <location>
        <begin position="4"/>
        <end position="252"/>
    </location>
</feature>
<evidence type="ECO:0000256" key="6">
    <source>
        <dbReference type="ARBA" id="ARBA00022741"/>
    </source>
</evidence>
<keyword evidence="6" id="KW-0547">Nucleotide-binding</keyword>
<proteinExistence type="inferred from homology"/>
<evidence type="ECO:0000259" key="10">
    <source>
        <dbReference type="PROSITE" id="PS50893"/>
    </source>
</evidence>
<dbReference type="GO" id="GO:0005886">
    <property type="term" value="C:plasma membrane"/>
    <property type="evidence" value="ECO:0007669"/>
    <property type="project" value="UniProtKB-SubCell"/>
</dbReference>
<dbReference type="InterPro" id="IPR050388">
    <property type="entry name" value="ABC_Ni/Peptide_Import"/>
</dbReference>
<evidence type="ECO:0000256" key="9">
    <source>
        <dbReference type="ARBA" id="ARBA00023136"/>
    </source>
</evidence>
<dbReference type="InterPro" id="IPR003593">
    <property type="entry name" value="AAA+_ATPase"/>
</dbReference>
<comment type="caution">
    <text evidence="11">The sequence shown here is derived from an EMBL/GenBank/DDBJ whole genome shotgun (WGS) entry which is preliminary data.</text>
</comment>
<name>A0A832I719_9THEM</name>
<dbReference type="PROSITE" id="PS00211">
    <property type="entry name" value="ABC_TRANSPORTER_1"/>
    <property type="match status" value="1"/>
</dbReference>
<keyword evidence="7 11" id="KW-0067">ATP-binding</keyword>
<dbReference type="SMART" id="SM00382">
    <property type="entry name" value="AAA"/>
    <property type="match status" value="1"/>
</dbReference>
<dbReference type="CDD" id="cd03257">
    <property type="entry name" value="ABC_NikE_OppD_transporters"/>
    <property type="match status" value="1"/>
</dbReference>
<evidence type="ECO:0000313" key="11">
    <source>
        <dbReference type="EMBL" id="HGZ78720.1"/>
    </source>
</evidence>